<dbReference type="AlphaFoldDB" id="A0A0K2ZR47"/>
<dbReference type="Gene3D" id="3.40.50.720">
    <property type="entry name" value="NAD(P)-binding Rossmann-like Domain"/>
    <property type="match status" value="1"/>
</dbReference>
<keyword evidence="3" id="KW-1185">Reference proteome</keyword>
<dbReference type="GO" id="GO:0016646">
    <property type="term" value="F:oxidoreductase activity, acting on the CH-NH group of donors, NAD or NADP as acceptor"/>
    <property type="evidence" value="ECO:0007669"/>
    <property type="project" value="TreeGrafter"/>
</dbReference>
<evidence type="ECO:0000313" key="2">
    <source>
        <dbReference type="EMBL" id="CTP87467.1"/>
    </source>
</evidence>
<name>A0A0K2ZR47_9XANT</name>
<dbReference type="EMBL" id="CXOI01000032">
    <property type="protein sequence ID" value="CTP87467.1"/>
    <property type="molecule type" value="Genomic_DNA"/>
</dbReference>
<dbReference type="PANTHER" id="PTHR43355:SF2">
    <property type="entry name" value="FLAVIN REDUCTASE (NADPH)"/>
    <property type="match status" value="1"/>
</dbReference>
<dbReference type="InterPro" id="IPR036291">
    <property type="entry name" value="NAD(P)-bd_dom_sf"/>
</dbReference>
<dbReference type="SUPFAM" id="SSF51735">
    <property type="entry name" value="NAD(P)-binding Rossmann-fold domains"/>
    <property type="match status" value="1"/>
</dbReference>
<dbReference type="CDD" id="cd05244">
    <property type="entry name" value="BVR-B_like_SDR_a"/>
    <property type="match status" value="1"/>
</dbReference>
<dbReference type="Proteomes" id="UP000046187">
    <property type="component" value="Unassembled WGS sequence"/>
</dbReference>
<feature type="domain" description="NAD(P)-binding" evidence="1">
    <location>
        <begin position="7"/>
        <end position="200"/>
    </location>
</feature>
<organism evidence="2 3">
    <name type="scientific">Xanthomonas graminis pv. arrhenatheri LMG 727</name>
    <dbReference type="NCBI Taxonomy" id="1195923"/>
    <lineage>
        <taxon>Bacteria</taxon>
        <taxon>Pseudomonadati</taxon>
        <taxon>Pseudomonadota</taxon>
        <taxon>Gammaproteobacteria</taxon>
        <taxon>Lysobacterales</taxon>
        <taxon>Lysobacteraceae</taxon>
        <taxon>Xanthomonas</taxon>
        <taxon>Xanthomonas translucens group</taxon>
        <taxon>Xanthomonas graminis</taxon>
    </lineage>
</organism>
<protein>
    <submittedName>
        <fullName evidence="2">NAD dependent epimerase/dehydratase family protein</fullName>
    </submittedName>
</protein>
<dbReference type="Pfam" id="PF13460">
    <property type="entry name" value="NAD_binding_10"/>
    <property type="match status" value="1"/>
</dbReference>
<dbReference type="InterPro" id="IPR016040">
    <property type="entry name" value="NAD(P)-bd_dom"/>
</dbReference>
<proteinExistence type="predicted"/>
<evidence type="ECO:0000259" key="1">
    <source>
        <dbReference type="Pfam" id="PF13460"/>
    </source>
</evidence>
<evidence type="ECO:0000313" key="3">
    <source>
        <dbReference type="Proteomes" id="UP000046187"/>
    </source>
</evidence>
<reference evidence="3" key="1">
    <citation type="submission" date="2015-07" db="EMBL/GenBank/DDBJ databases">
        <authorList>
            <person name="Wibberg D."/>
        </authorList>
    </citation>
    <scope>NUCLEOTIDE SEQUENCE [LARGE SCALE GENOMIC DNA]</scope>
</reference>
<sequence length="211" mass="22016">MHIALFGATGNIGRHIAQEALRRGHAVTALVRRTQPLPPELDGTSIVLASLDDRAALAAAVRGHDVLASAYGPSAAAADTIPAVAQALIEVARDAGVQRLLVVGGAGSLEVAPGVQLVDTPNFPDAYKPYALAHRDALQHFQAAADLEWTFYAPAAQIGPGAKRGGVRTQATALLGDAQGRSAISYADYASAFVDEIERPQYLRQIATAAY</sequence>
<dbReference type="InterPro" id="IPR051606">
    <property type="entry name" value="Polyketide_Oxido-like"/>
</dbReference>
<dbReference type="RefSeq" id="WP_053835277.1">
    <property type="nucleotide sequence ID" value="NZ_CXOI01000032.1"/>
</dbReference>
<accession>A0A0K2ZR47</accession>
<dbReference type="PANTHER" id="PTHR43355">
    <property type="entry name" value="FLAVIN REDUCTASE (NADPH)"/>
    <property type="match status" value="1"/>
</dbReference>
<gene>
    <name evidence="2" type="ORF">XTALMG727_2033</name>
</gene>